<protein>
    <submittedName>
        <fullName evidence="1">Uncharacterized protein</fullName>
    </submittedName>
</protein>
<evidence type="ECO:0000313" key="1">
    <source>
        <dbReference type="EMBL" id="AFU58760.1"/>
    </source>
</evidence>
<name>K0IG46_NITGG</name>
<proteinExistence type="predicted"/>
<dbReference type="AlphaFoldDB" id="K0IG46"/>
<dbReference type="HOGENOM" id="CLU_3194628_0_0_2"/>
<reference evidence="1 2" key="1">
    <citation type="journal article" date="2012" name="Environ. Microbiol.">
        <title>The genome of the ammonia-oxidizing Candidatus Nitrososphaera gargensis: insights into metabolic versatility and environmental adaptations.</title>
        <authorList>
            <person name="Spang A."/>
            <person name="Poehlein A."/>
            <person name="Offre P."/>
            <person name="Zumbragel S."/>
            <person name="Haider S."/>
            <person name="Rychlik N."/>
            <person name="Nowka B."/>
            <person name="Schmeisser C."/>
            <person name="Lebedeva E.V."/>
            <person name="Rattei T."/>
            <person name="Bohm C."/>
            <person name="Schmid M."/>
            <person name="Galushko A."/>
            <person name="Hatzenpichler R."/>
            <person name="Weinmaier T."/>
            <person name="Daniel R."/>
            <person name="Schleper C."/>
            <person name="Spieck E."/>
            <person name="Streit W."/>
            <person name="Wagner M."/>
        </authorList>
    </citation>
    <scope>NUCLEOTIDE SEQUENCE [LARGE SCALE GENOMIC DNA]</scope>
    <source>
        <strain evidence="2">Ga9.2</strain>
    </source>
</reference>
<accession>K0IG46</accession>
<dbReference type="EMBL" id="CP002408">
    <property type="protein sequence ID" value="AFU58760.1"/>
    <property type="molecule type" value="Genomic_DNA"/>
</dbReference>
<dbReference type="Proteomes" id="UP000008037">
    <property type="component" value="Chromosome"/>
</dbReference>
<dbReference type="InParanoid" id="K0IG46"/>
<gene>
    <name evidence="1" type="ordered locus">Ngar_c18270</name>
</gene>
<dbReference type="KEGG" id="nga:Ngar_c18270"/>
<keyword evidence="2" id="KW-1185">Reference proteome</keyword>
<organism evidence="1 2">
    <name type="scientific">Nitrososphaera gargensis (strain Ga9.2)</name>
    <dbReference type="NCBI Taxonomy" id="1237085"/>
    <lineage>
        <taxon>Archaea</taxon>
        <taxon>Nitrososphaerota</taxon>
        <taxon>Nitrososphaeria</taxon>
        <taxon>Nitrososphaerales</taxon>
        <taxon>Nitrososphaeraceae</taxon>
        <taxon>Nitrososphaera</taxon>
    </lineage>
</organism>
<evidence type="ECO:0000313" key="2">
    <source>
        <dbReference type="Proteomes" id="UP000008037"/>
    </source>
</evidence>
<dbReference type="BioCyc" id="CNIT1237085:G1324-1825-MONOMER"/>
<sequence length="45" mass="5205">MMQRETDISPLQRAVNIYEVMKNEPIAECNILTQQQLSLPLAFKV</sequence>